<evidence type="ECO:0000313" key="1">
    <source>
        <dbReference type="EMBL" id="ARN81205.1"/>
    </source>
</evidence>
<keyword evidence="2" id="KW-1185">Reference proteome</keyword>
<dbReference type="InterPro" id="IPR046342">
    <property type="entry name" value="CBS_dom_sf"/>
</dbReference>
<dbReference type="Proteomes" id="UP000193978">
    <property type="component" value="Chromosome"/>
</dbReference>
<dbReference type="SUPFAM" id="SSF54631">
    <property type="entry name" value="CBS-domain pair"/>
    <property type="match status" value="1"/>
</dbReference>
<evidence type="ECO:0000313" key="2">
    <source>
        <dbReference type="Proteomes" id="UP000193978"/>
    </source>
</evidence>
<dbReference type="AlphaFoldDB" id="A0A1W6MUF3"/>
<protein>
    <recommendedName>
        <fullName evidence="3">CBS domain-containing protein</fullName>
    </recommendedName>
</protein>
<reference evidence="1 2" key="1">
    <citation type="submission" date="2017-02" db="EMBL/GenBank/DDBJ databases">
        <authorList>
            <person name="Peterson S.W."/>
        </authorList>
    </citation>
    <scope>NUCLEOTIDE SEQUENCE [LARGE SCALE GENOMIC DNA]</scope>
    <source>
        <strain evidence="1 2">S285</strain>
    </source>
</reference>
<accession>A0A1W6MUF3</accession>
<sequence>MVKQAKDVMEQTFVLAEAGTILKKAVFGENGEDQRAVVVARDGKIAGLIPPRSKLWLQSRNNPEKLVDEFVEPRLLICREFDLLSRALARWKRHKCDAAIVV</sequence>
<dbReference type="KEGG" id="mbry:B1812_09065"/>
<dbReference type="EMBL" id="CP019948">
    <property type="protein sequence ID" value="ARN81205.1"/>
    <property type="molecule type" value="Genomic_DNA"/>
</dbReference>
<dbReference type="STRING" id="655015.B1812_09065"/>
<proteinExistence type="predicted"/>
<organism evidence="1 2">
    <name type="scientific">Methylocystis bryophila</name>
    <dbReference type="NCBI Taxonomy" id="655015"/>
    <lineage>
        <taxon>Bacteria</taxon>
        <taxon>Pseudomonadati</taxon>
        <taxon>Pseudomonadota</taxon>
        <taxon>Alphaproteobacteria</taxon>
        <taxon>Hyphomicrobiales</taxon>
        <taxon>Methylocystaceae</taxon>
        <taxon>Methylocystis</taxon>
    </lineage>
</organism>
<name>A0A1W6MUF3_9HYPH</name>
<evidence type="ECO:0008006" key="3">
    <source>
        <dbReference type="Google" id="ProtNLM"/>
    </source>
</evidence>
<gene>
    <name evidence="1" type="ORF">B1812_09065</name>
</gene>